<comment type="caution">
    <text evidence="3">The sequence shown here is derived from an EMBL/GenBank/DDBJ whole genome shotgun (WGS) entry which is preliminary data.</text>
</comment>
<feature type="domain" description="DUF3097" evidence="2">
    <location>
        <begin position="25"/>
        <end position="82"/>
    </location>
</feature>
<dbReference type="Proteomes" id="UP001500596">
    <property type="component" value="Unassembled WGS sequence"/>
</dbReference>
<evidence type="ECO:0000259" key="2">
    <source>
        <dbReference type="Pfam" id="PF22845"/>
    </source>
</evidence>
<dbReference type="InterPro" id="IPR021447">
    <property type="entry name" value="DUF3097_C"/>
</dbReference>
<dbReference type="Pfam" id="PF22845">
    <property type="entry name" value="DUF3097_N"/>
    <property type="match status" value="1"/>
</dbReference>
<dbReference type="Pfam" id="PF11296">
    <property type="entry name" value="DUF3097_C"/>
    <property type="match status" value="1"/>
</dbReference>
<dbReference type="EMBL" id="BAAAPK010000001">
    <property type="protein sequence ID" value="GAA1669305.1"/>
    <property type="molecule type" value="Genomic_DNA"/>
</dbReference>
<dbReference type="RefSeq" id="WP_344052577.1">
    <property type="nucleotide sequence ID" value="NZ_BAAAPK010000001.1"/>
</dbReference>
<organism evidence="3 4">
    <name type="scientific">Microbacterium lacus</name>
    <dbReference type="NCBI Taxonomy" id="415217"/>
    <lineage>
        <taxon>Bacteria</taxon>
        <taxon>Bacillati</taxon>
        <taxon>Actinomycetota</taxon>
        <taxon>Actinomycetes</taxon>
        <taxon>Micrococcales</taxon>
        <taxon>Microbacteriaceae</taxon>
        <taxon>Microbacterium</taxon>
    </lineage>
</organism>
<feature type="domain" description="DUF3097" evidence="1">
    <location>
        <begin position="111"/>
        <end position="276"/>
    </location>
</feature>
<sequence>MDDRYPADVLAGDWRASRRRVVPRIAATHDLVVEVAADGFCGAVVGVASGLVELEDRGGRRRLFPLGPGFLIDGADVVLDPPVRATQQAPRRTASGSYAAPESRARVARASRILVEGKHDAELVEKVWGDDLRAEGVVVEFLQGVDLLESALRAEPPSAERRYGVLVDHLVPGSKESRIADAIARGPHGAHVLIVGHPHVDVWQCVTPRAMGIDAWPAVPRGVDIKVGTCRALGWPSETPADLARAWQRILGRVSSYRDLDPALLGRVEELIDFVTA</sequence>
<evidence type="ECO:0000313" key="4">
    <source>
        <dbReference type="Proteomes" id="UP001500596"/>
    </source>
</evidence>
<name>A0ABN2GDP1_9MICO</name>
<proteinExistence type="predicted"/>
<evidence type="ECO:0000259" key="1">
    <source>
        <dbReference type="Pfam" id="PF11296"/>
    </source>
</evidence>
<accession>A0ABN2GDP1</accession>
<protein>
    <submittedName>
        <fullName evidence="3">DUF3097 domain-containing protein</fullName>
    </submittedName>
</protein>
<keyword evidence="4" id="KW-1185">Reference proteome</keyword>
<dbReference type="InterPro" id="IPR053883">
    <property type="entry name" value="DUF3097_N"/>
</dbReference>
<evidence type="ECO:0000313" key="3">
    <source>
        <dbReference type="EMBL" id="GAA1669305.1"/>
    </source>
</evidence>
<reference evidence="3 4" key="1">
    <citation type="journal article" date="2019" name="Int. J. Syst. Evol. Microbiol.">
        <title>The Global Catalogue of Microorganisms (GCM) 10K type strain sequencing project: providing services to taxonomists for standard genome sequencing and annotation.</title>
        <authorList>
            <consortium name="The Broad Institute Genomics Platform"/>
            <consortium name="The Broad Institute Genome Sequencing Center for Infectious Disease"/>
            <person name="Wu L."/>
            <person name="Ma J."/>
        </authorList>
    </citation>
    <scope>NUCLEOTIDE SEQUENCE [LARGE SCALE GENOMIC DNA]</scope>
    <source>
        <strain evidence="3 4">JCM 15575</strain>
    </source>
</reference>
<gene>
    <name evidence="3" type="ORF">GCM10009807_11800</name>
</gene>